<dbReference type="InterPro" id="IPR041674">
    <property type="entry name" value="TetR_C_22"/>
</dbReference>
<dbReference type="AlphaFoldDB" id="A0A504ULN2"/>
<feature type="domain" description="HTH tetR-type" evidence="3">
    <location>
        <begin position="22"/>
        <end position="82"/>
    </location>
</feature>
<proteinExistence type="predicted"/>
<dbReference type="SUPFAM" id="SSF46689">
    <property type="entry name" value="Homeodomain-like"/>
    <property type="match status" value="1"/>
</dbReference>
<dbReference type="InterPro" id="IPR009057">
    <property type="entry name" value="Homeodomain-like_sf"/>
</dbReference>
<comment type="caution">
    <text evidence="4">The sequence shown here is derived from an EMBL/GenBank/DDBJ whole genome shotgun (WGS) entry which is preliminary data.</text>
</comment>
<protein>
    <submittedName>
        <fullName evidence="4">TetR/AcrR family transcriptional regulator</fullName>
    </submittedName>
</protein>
<feature type="DNA-binding region" description="H-T-H motif" evidence="2">
    <location>
        <begin position="45"/>
        <end position="64"/>
    </location>
</feature>
<accession>A0A504ULN2</accession>
<sequence>MIDRTSVVRLALRKLPQQERSVQRLEAILDSAMSLVLEKDVSTVTMSEIAQRAGIPIGSLYQFFPQKAAVLKALHDRLSMEIEDRVSQIFSGVSSLEEAAKRGADALFELHTLFRERPIFMSIWQAIQSDKDLNHLSNDYHEHLMGIFLKDLAHLIPAEDLGKVRVTLKLFIITSGDVIRFATSQGPETARLYLDRWHQIVRTSLFTY</sequence>
<dbReference type="EMBL" id="VFYP01000001">
    <property type="protein sequence ID" value="TPP10016.1"/>
    <property type="molecule type" value="Genomic_DNA"/>
</dbReference>
<gene>
    <name evidence="4" type="ORF">FJQ55_03850</name>
</gene>
<dbReference type="RefSeq" id="WP_140826379.1">
    <property type="nucleotide sequence ID" value="NZ_VFYP01000001.1"/>
</dbReference>
<dbReference type="PRINTS" id="PR00455">
    <property type="entry name" value="HTHTETR"/>
</dbReference>
<dbReference type="Pfam" id="PF17928">
    <property type="entry name" value="TetR_C_22"/>
    <property type="match status" value="1"/>
</dbReference>
<dbReference type="OrthoDB" id="9808189at2"/>
<dbReference type="GO" id="GO:0003677">
    <property type="term" value="F:DNA binding"/>
    <property type="evidence" value="ECO:0007669"/>
    <property type="project" value="UniProtKB-UniRule"/>
</dbReference>
<evidence type="ECO:0000313" key="5">
    <source>
        <dbReference type="Proteomes" id="UP000316429"/>
    </source>
</evidence>
<dbReference type="Proteomes" id="UP000316429">
    <property type="component" value="Unassembled WGS sequence"/>
</dbReference>
<evidence type="ECO:0000259" key="3">
    <source>
        <dbReference type="PROSITE" id="PS50977"/>
    </source>
</evidence>
<evidence type="ECO:0000256" key="2">
    <source>
        <dbReference type="PROSITE-ProRule" id="PRU00335"/>
    </source>
</evidence>
<dbReference type="PROSITE" id="PS50977">
    <property type="entry name" value="HTH_TETR_2"/>
    <property type="match status" value="1"/>
</dbReference>
<keyword evidence="1 2" id="KW-0238">DNA-binding</keyword>
<evidence type="ECO:0000313" key="4">
    <source>
        <dbReference type="EMBL" id="TPP10016.1"/>
    </source>
</evidence>
<dbReference type="InterPro" id="IPR050624">
    <property type="entry name" value="HTH-type_Tx_Regulator"/>
</dbReference>
<dbReference type="PANTHER" id="PTHR43479:SF11">
    <property type="entry name" value="ACREF_ENVCD OPERON REPRESSOR-RELATED"/>
    <property type="match status" value="1"/>
</dbReference>
<keyword evidence="5" id="KW-1185">Reference proteome</keyword>
<name>A0A504ULN2_9HYPH</name>
<evidence type="ECO:0000256" key="1">
    <source>
        <dbReference type="ARBA" id="ARBA00023125"/>
    </source>
</evidence>
<dbReference type="PANTHER" id="PTHR43479">
    <property type="entry name" value="ACREF/ENVCD OPERON REPRESSOR-RELATED"/>
    <property type="match status" value="1"/>
</dbReference>
<reference evidence="4 5" key="1">
    <citation type="submission" date="2019-06" db="EMBL/GenBank/DDBJ databases">
        <title>Rhizobium sp. CL12 isolated from roots of soybean.</title>
        <authorList>
            <person name="Wang C."/>
        </authorList>
    </citation>
    <scope>NUCLEOTIDE SEQUENCE [LARGE SCALE GENOMIC DNA]</scope>
    <source>
        <strain evidence="4 5">CL12</strain>
    </source>
</reference>
<dbReference type="Pfam" id="PF00440">
    <property type="entry name" value="TetR_N"/>
    <property type="match status" value="1"/>
</dbReference>
<dbReference type="Gene3D" id="1.10.357.10">
    <property type="entry name" value="Tetracycline Repressor, domain 2"/>
    <property type="match status" value="1"/>
</dbReference>
<dbReference type="InterPro" id="IPR001647">
    <property type="entry name" value="HTH_TetR"/>
</dbReference>
<organism evidence="4 5">
    <name type="scientific">Rhizobium glycinendophyticum</name>
    <dbReference type="NCBI Taxonomy" id="2589807"/>
    <lineage>
        <taxon>Bacteria</taxon>
        <taxon>Pseudomonadati</taxon>
        <taxon>Pseudomonadota</taxon>
        <taxon>Alphaproteobacteria</taxon>
        <taxon>Hyphomicrobiales</taxon>
        <taxon>Rhizobiaceae</taxon>
        <taxon>Rhizobium/Agrobacterium group</taxon>
        <taxon>Rhizobium</taxon>
    </lineage>
</organism>